<name>A0A9D2HJ04_9FIRM</name>
<dbReference type="AlphaFoldDB" id="A0A9D2HJ04"/>
<evidence type="ECO:0000256" key="1">
    <source>
        <dbReference type="SAM" id="Coils"/>
    </source>
</evidence>
<evidence type="ECO:0000313" key="4">
    <source>
        <dbReference type="Proteomes" id="UP000823900"/>
    </source>
</evidence>
<dbReference type="InterPro" id="IPR007060">
    <property type="entry name" value="FtsL/DivIC"/>
</dbReference>
<dbReference type="Proteomes" id="UP000823900">
    <property type="component" value="Unassembled WGS sequence"/>
</dbReference>
<keyword evidence="2" id="KW-0812">Transmembrane</keyword>
<keyword evidence="2" id="KW-0472">Membrane</keyword>
<organism evidence="3 4">
    <name type="scientific">Candidatus Lachnoclostridium stercoravium</name>
    <dbReference type="NCBI Taxonomy" id="2838633"/>
    <lineage>
        <taxon>Bacteria</taxon>
        <taxon>Bacillati</taxon>
        <taxon>Bacillota</taxon>
        <taxon>Clostridia</taxon>
        <taxon>Lachnospirales</taxon>
        <taxon>Lachnospiraceae</taxon>
    </lineage>
</organism>
<dbReference type="Pfam" id="PF04977">
    <property type="entry name" value="DivIC"/>
    <property type="match status" value="1"/>
</dbReference>
<evidence type="ECO:0000256" key="2">
    <source>
        <dbReference type="SAM" id="Phobius"/>
    </source>
</evidence>
<gene>
    <name evidence="3" type="ORF">IAA07_07280</name>
</gene>
<reference evidence="3" key="2">
    <citation type="submission" date="2021-04" db="EMBL/GenBank/DDBJ databases">
        <authorList>
            <person name="Gilroy R."/>
        </authorList>
    </citation>
    <scope>NUCLEOTIDE SEQUENCE</scope>
    <source>
        <strain evidence="3">CHK178-16964</strain>
    </source>
</reference>
<comment type="caution">
    <text evidence="3">The sequence shown here is derived from an EMBL/GenBank/DDBJ whole genome shotgun (WGS) entry which is preliminary data.</text>
</comment>
<accession>A0A9D2HJ04</accession>
<protein>
    <submittedName>
        <fullName evidence="3">Septum formation initiator family protein</fullName>
    </submittedName>
</protein>
<keyword evidence="1" id="KW-0175">Coiled coil</keyword>
<feature type="coiled-coil region" evidence="1">
    <location>
        <begin position="39"/>
        <end position="73"/>
    </location>
</feature>
<sequence>MRNGAKSRRKRKDKWGNRMAIIGITLVVGSLAVVVNIRSATLREKAQEYEARYDSLQAQYDQELERSAKLEEERVYVQTKQYIEKIAKEKLGMVKEDEILLKPSNPQ</sequence>
<dbReference type="EMBL" id="DWZA01000063">
    <property type="protein sequence ID" value="HJA71369.1"/>
    <property type="molecule type" value="Genomic_DNA"/>
</dbReference>
<feature type="transmembrane region" description="Helical" evidence="2">
    <location>
        <begin position="20"/>
        <end position="37"/>
    </location>
</feature>
<reference evidence="3" key="1">
    <citation type="journal article" date="2021" name="PeerJ">
        <title>Extensive microbial diversity within the chicken gut microbiome revealed by metagenomics and culture.</title>
        <authorList>
            <person name="Gilroy R."/>
            <person name="Ravi A."/>
            <person name="Getino M."/>
            <person name="Pursley I."/>
            <person name="Horton D.L."/>
            <person name="Alikhan N.F."/>
            <person name="Baker D."/>
            <person name="Gharbi K."/>
            <person name="Hall N."/>
            <person name="Watson M."/>
            <person name="Adriaenssens E.M."/>
            <person name="Foster-Nyarko E."/>
            <person name="Jarju S."/>
            <person name="Secka A."/>
            <person name="Antonio M."/>
            <person name="Oren A."/>
            <person name="Chaudhuri R.R."/>
            <person name="La Ragione R."/>
            <person name="Hildebrand F."/>
            <person name="Pallen M.J."/>
        </authorList>
    </citation>
    <scope>NUCLEOTIDE SEQUENCE</scope>
    <source>
        <strain evidence="3">CHK178-16964</strain>
    </source>
</reference>
<keyword evidence="2" id="KW-1133">Transmembrane helix</keyword>
<evidence type="ECO:0000313" key="3">
    <source>
        <dbReference type="EMBL" id="HJA71369.1"/>
    </source>
</evidence>
<proteinExistence type="predicted"/>